<gene>
    <name evidence="2" type="ORF">MW871_13210</name>
</gene>
<dbReference type="EMBL" id="JALNUB010000008">
    <property type="protein sequence ID" value="MCK8142853.1"/>
    <property type="molecule type" value="Genomic_DNA"/>
</dbReference>
<organism evidence="2 3">
    <name type="scientific">Flavobacterium pygoscelis</name>
    <dbReference type="NCBI Taxonomy" id="2893176"/>
    <lineage>
        <taxon>Bacteria</taxon>
        <taxon>Pseudomonadati</taxon>
        <taxon>Bacteroidota</taxon>
        <taxon>Flavobacteriia</taxon>
        <taxon>Flavobacteriales</taxon>
        <taxon>Flavobacteriaceae</taxon>
        <taxon>Flavobacterium</taxon>
    </lineage>
</organism>
<evidence type="ECO:0000313" key="3">
    <source>
        <dbReference type="Proteomes" id="UP001139260"/>
    </source>
</evidence>
<dbReference type="InterPro" id="IPR013655">
    <property type="entry name" value="PAS_fold_3"/>
</dbReference>
<dbReference type="PROSITE" id="PS50112">
    <property type="entry name" value="PAS"/>
    <property type="match status" value="1"/>
</dbReference>
<evidence type="ECO:0000313" key="2">
    <source>
        <dbReference type="EMBL" id="MCK8142853.1"/>
    </source>
</evidence>
<proteinExistence type="predicted"/>
<feature type="domain" description="PAS" evidence="1">
    <location>
        <begin position="26"/>
        <end position="77"/>
    </location>
</feature>
<dbReference type="AlphaFoldDB" id="A0A9X2BMG7"/>
<accession>A0A9X2BMG7</accession>
<reference evidence="2" key="1">
    <citation type="submission" date="2022-04" db="EMBL/GenBank/DDBJ databases">
        <title>Flavobacterium pygoscelis sp. nov. isolated from Chinstrap chick (Pygoscelis antarcticus).</title>
        <authorList>
            <person name="Irgang R."/>
            <person name="Poblete-Morales M."/>
            <person name="Avendano-Herrera R."/>
        </authorList>
    </citation>
    <scope>NUCLEOTIDE SEQUENCE</scope>
    <source>
        <strain evidence="2">I-SCBP12n</strain>
    </source>
</reference>
<dbReference type="SUPFAM" id="SSF55785">
    <property type="entry name" value="PYP-like sensor domain (PAS domain)"/>
    <property type="match status" value="1"/>
</dbReference>
<dbReference type="CDD" id="cd00130">
    <property type="entry name" value="PAS"/>
    <property type="match status" value="1"/>
</dbReference>
<dbReference type="Gene3D" id="3.30.450.20">
    <property type="entry name" value="PAS domain"/>
    <property type="match status" value="1"/>
</dbReference>
<dbReference type="Pfam" id="PF08447">
    <property type="entry name" value="PAS_3"/>
    <property type="match status" value="1"/>
</dbReference>
<sequence length="201" mass="23230">MDKKRPTPIDQPVKWDETQTIVSKADLFGSLEYVNETFASVSGYDESELIGQPHNIIRHPDMPKVIFKVLWDNISKGKKFHGVIKNLAKSGKYYWVITDFDYVVSDDAKILKYVARRKAVSPGVVKKVDELYKKLYKIEEVSGIEGSEKYLIGYLEDHNLDYVELITKLMMDDLNQQVELESTTEEVEETKKSFFGRFFGN</sequence>
<dbReference type="NCBIfam" id="TIGR00229">
    <property type="entry name" value="sensory_box"/>
    <property type="match status" value="1"/>
</dbReference>
<dbReference type="InterPro" id="IPR035965">
    <property type="entry name" value="PAS-like_dom_sf"/>
</dbReference>
<name>A0A9X2BMG7_9FLAO</name>
<dbReference type="InterPro" id="IPR000014">
    <property type="entry name" value="PAS"/>
</dbReference>
<evidence type="ECO:0000259" key="1">
    <source>
        <dbReference type="PROSITE" id="PS50112"/>
    </source>
</evidence>
<protein>
    <submittedName>
        <fullName evidence="2">PAS domain-containing protein</fullName>
    </submittedName>
</protein>
<keyword evidence="3" id="KW-1185">Reference proteome</keyword>
<dbReference type="Proteomes" id="UP001139260">
    <property type="component" value="Unassembled WGS sequence"/>
</dbReference>
<comment type="caution">
    <text evidence="2">The sequence shown here is derived from an EMBL/GenBank/DDBJ whole genome shotgun (WGS) entry which is preliminary data.</text>
</comment>
<dbReference type="RefSeq" id="WP_188051356.1">
    <property type="nucleotide sequence ID" value="NZ_JALNUB010000008.1"/>
</dbReference>